<comment type="cofactor">
    <cofactor evidence="1">
        <name>Mn(2+)</name>
        <dbReference type="ChEBI" id="CHEBI:29035"/>
    </cofactor>
</comment>
<evidence type="ECO:0000256" key="1">
    <source>
        <dbReference type="ARBA" id="ARBA00001936"/>
    </source>
</evidence>
<dbReference type="InterPro" id="IPR000994">
    <property type="entry name" value="Pept_M24"/>
</dbReference>
<dbReference type="SUPFAM" id="SSF53092">
    <property type="entry name" value="Creatinase/prolidase N-terminal domain"/>
    <property type="match status" value="1"/>
</dbReference>
<comment type="caution">
    <text evidence="8">The sequence shown here is derived from an EMBL/GenBank/DDBJ whole genome shotgun (WGS) entry which is preliminary data.</text>
</comment>
<evidence type="ECO:0000259" key="7">
    <source>
        <dbReference type="SMART" id="SM01011"/>
    </source>
</evidence>
<dbReference type="PROSITE" id="PS00491">
    <property type="entry name" value="PROLINE_PEPTIDASE"/>
    <property type="match status" value="1"/>
</dbReference>
<keyword evidence="4" id="KW-0378">Hydrolase</keyword>
<proteinExistence type="inferred from homology"/>
<dbReference type="Gene3D" id="3.90.230.10">
    <property type="entry name" value="Creatinase/methionine aminopeptidase superfamily"/>
    <property type="match status" value="1"/>
</dbReference>
<feature type="domain" description="Aminopeptidase P N-terminal" evidence="7">
    <location>
        <begin position="9"/>
        <end position="134"/>
    </location>
</feature>
<dbReference type="InterPro" id="IPR036005">
    <property type="entry name" value="Creatinase/aminopeptidase-like"/>
</dbReference>
<organism evidence="8 9">
    <name type="scientific">Clydaea vesicula</name>
    <dbReference type="NCBI Taxonomy" id="447962"/>
    <lineage>
        <taxon>Eukaryota</taxon>
        <taxon>Fungi</taxon>
        <taxon>Fungi incertae sedis</taxon>
        <taxon>Chytridiomycota</taxon>
        <taxon>Chytridiomycota incertae sedis</taxon>
        <taxon>Chytridiomycetes</taxon>
        <taxon>Lobulomycetales</taxon>
        <taxon>Lobulomycetaceae</taxon>
        <taxon>Clydaea</taxon>
    </lineage>
</organism>
<evidence type="ECO:0000313" key="9">
    <source>
        <dbReference type="Proteomes" id="UP001211065"/>
    </source>
</evidence>
<comment type="similarity">
    <text evidence="2 6">Belongs to the peptidase M24B family.</text>
</comment>
<evidence type="ECO:0000313" key="8">
    <source>
        <dbReference type="EMBL" id="KAJ3221698.1"/>
    </source>
</evidence>
<dbReference type="FunFam" id="3.90.230.10:FF:000002">
    <property type="entry name" value="Xaa-Pro aminopeptidase 3"/>
    <property type="match status" value="1"/>
</dbReference>
<dbReference type="InterPro" id="IPR001131">
    <property type="entry name" value="Peptidase_M24B_aminopep-P_CS"/>
</dbReference>
<evidence type="ECO:0000256" key="5">
    <source>
        <dbReference type="ARBA" id="ARBA00023211"/>
    </source>
</evidence>
<protein>
    <recommendedName>
        <fullName evidence="7">Aminopeptidase P N-terminal domain-containing protein</fullName>
    </recommendedName>
</protein>
<dbReference type="CDD" id="cd01087">
    <property type="entry name" value="Prolidase"/>
    <property type="match status" value="1"/>
</dbReference>
<reference evidence="8" key="1">
    <citation type="submission" date="2020-05" db="EMBL/GenBank/DDBJ databases">
        <title>Phylogenomic resolution of chytrid fungi.</title>
        <authorList>
            <person name="Stajich J.E."/>
            <person name="Amses K."/>
            <person name="Simmons R."/>
            <person name="Seto K."/>
            <person name="Myers J."/>
            <person name="Bonds A."/>
            <person name="Quandt C.A."/>
            <person name="Barry K."/>
            <person name="Liu P."/>
            <person name="Grigoriev I."/>
            <person name="Longcore J.E."/>
            <person name="James T.Y."/>
        </authorList>
    </citation>
    <scope>NUCLEOTIDE SEQUENCE</scope>
    <source>
        <strain evidence="8">JEL0476</strain>
    </source>
</reference>
<dbReference type="InterPro" id="IPR007865">
    <property type="entry name" value="Aminopep_P_N"/>
</dbReference>
<dbReference type="PANTHER" id="PTHR43226:SF1">
    <property type="entry name" value="XAA-PRO DIPEPTIDASE"/>
    <property type="match status" value="1"/>
</dbReference>
<dbReference type="Proteomes" id="UP001211065">
    <property type="component" value="Unassembled WGS sequence"/>
</dbReference>
<gene>
    <name evidence="8" type="ORF">HK099_003221</name>
</gene>
<dbReference type="SMART" id="SM01011">
    <property type="entry name" value="AMP_N"/>
    <property type="match status" value="1"/>
</dbReference>
<sequence length="432" mass="48934">MTLLQYTPLTPAHRNNVFSKMVQHSGLVYLRGGVTQERLNTDTEINFRQESMFFYLTGVQVAGYELILDLSTKKSLLFIPRTDADHEVWCGKSPTLQDCKEKYLVDEVYYVDEIEAFLEKASEIHFSIAITESRVIKSEGEIAILREAARISGEAHIALMKKVKPGLNTERQLHALFEYECFRQGAQYQAYTPIVASGKAGATLHYTKNDANLTPNKDDMLLVDAGCELYCYASDITRTYPVGGKYNGDWKTTYEIVLETQKVVLNALKPGVKWEDMHRLSYRTICIGLQMAGILVGDTEELIENHIPALFYPHGLGHFLGIDVHDCGGYQPGVERIQEPGIRYLRMRRTLEANMVVTVEPGCYFVDALLDPAVKDPNVSKYFNLEVLERFRKNVGGVRIEDDVVITENGIDNLTGWIPKTIEDVEKIMKQD</sequence>
<dbReference type="SUPFAM" id="SSF55920">
    <property type="entry name" value="Creatinase/aminopeptidase"/>
    <property type="match status" value="1"/>
</dbReference>
<name>A0AAD5XYY6_9FUNG</name>
<dbReference type="InterPro" id="IPR052433">
    <property type="entry name" value="X-Pro_dipept-like"/>
</dbReference>
<dbReference type="GO" id="GO:0070006">
    <property type="term" value="F:metalloaminopeptidase activity"/>
    <property type="evidence" value="ECO:0007669"/>
    <property type="project" value="InterPro"/>
</dbReference>
<dbReference type="GO" id="GO:0006508">
    <property type="term" value="P:proteolysis"/>
    <property type="evidence" value="ECO:0007669"/>
    <property type="project" value="TreeGrafter"/>
</dbReference>
<keyword evidence="5" id="KW-0464">Manganese</keyword>
<keyword evidence="9" id="KW-1185">Reference proteome</keyword>
<keyword evidence="3 6" id="KW-0479">Metal-binding</keyword>
<dbReference type="AlphaFoldDB" id="A0AAD5XYY6"/>
<accession>A0AAD5XYY6</accession>
<dbReference type="InterPro" id="IPR029149">
    <property type="entry name" value="Creatin/AminoP/Spt16_N"/>
</dbReference>
<dbReference type="Pfam" id="PF05195">
    <property type="entry name" value="AMP_N"/>
    <property type="match status" value="1"/>
</dbReference>
<dbReference type="Pfam" id="PF00557">
    <property type="entry name" value="Peptidase_M24"/>
    <property type="match status" value="1"/>
</dbReference>
<evidence type="ECO:0000256" key="4">
    <source>
        <dbReference type="ARBA" id="ARBA00022801"/>
    </source>
</evidence>
<evidence type="ECO:0000256" key="3">
    <source>
        <dbReference type="ARBA" id="ARBA00022723"/>
    </source>
</evidence>
<evidence type="ECO:0000256" key="2">
    <source>
        <dbReference type="ARBA" id="ARBA00008766"/>
    </source>
</evidence>
<evidence type="ECO:0000256" key="6">
    <source>
        <dbReference type="RuleBase" id="RU000590"/>
    </source>
</evidence>
<dbReference type="EMBL" id="JADGJW010000214">
    <property type="protein sequence ID" value="KAJ3221698.1"/>
    <property type="molecule type" value="Genomic_DNA"/>
</dbReference>
<dbReference type="PANTHER" id="PTHR43226">
    <property type="entry name" value="XAA-PRO AMINOPEPTIDASE 3"/>
    <property type="match status" value="1"/>
</dbReference>
<dbReference type="GO" id="GO:0030145">
    <property type="term" value="F:manganese ion binding"/>
    <property type="evidence" value="ECO:0007669"/>
    <property type="project" value="InterPro"/>
</dbReference>